<dbReference type="InterPro" id="IPR024163">
    <property type="entry name" value="Aerotolerance_reg_N"/>
</dbReference>
<accession>A0ABT5C249</accession>
<feature type="domain" description="Aerotolerance regulator N-terminal" evidence="2">
    <location>
        <begin position="1"/>
        <end position="76"/>
    </location>
</feature>
<sequence>MSFVTLGALLVALLVGAPIAAHLLRRRRAEERPFPPARLVPPTPPTARRRSLLEDRALFATRAVSVLALAVLGATPLLRCSHLSLSRRAGASVALAIVIDDSLSMRARTDGAEGAAREGRSSQASSRFERALTAARELASGLAPGDAAALVLAGAPARVALASTTNLAAVSEALAAAAPSDRATDIDGALALARDLLRGLPQSDKRIVLLSDLADGTPGAPPISGTPDIATWVPLQELEATGQDCGIVRADRSGQKARVRVVCTAASTAARGPDIAVAQRDGGADVPLAAGASAAGASAAAGRSLEVRAGDAVLGKVALDPALRAEELSIDLPAGAPEILIAALTGGDAIAEDDRAPIISAGGPLSIAVVVDPATTHVETGGPPPLEQALSALDLDAQIRPLPSVPEHADELAAHAGLIVDDAPGFTPEVRRSLAAWVERGGVALLTLGQRAAAAPLGAGFEPLVPGVVRWSASPVPGVDPATAGWLGPSAPGLADVAPRGRATLGAEASEGAEVLARWADGAPFLVRRPLGRGVVLFMTLPLSTEESDVALRPAFLSLLDGFVGAARARGGARRLSAGEVWTFDGYHDVKVERVRFDRDGAPQGSRSREALPVAEVERRLRVSPPLAGLYELTLDGERSTRVVSVPEREIDLRPRRVAESARAAELGGMAASIDGSPYVALLLLGLLAVELLLRSIAGRQEPAEGRAS</sequence>
<dbReference type="Proteomes" id="UP001217485">
    <property type="component" value="Unassembled WGS sequence"/>
</dbReference>
<keyword evidence="1" id="KW-0472">Membrane</keyword>
<feature type="domain" description="VWFA" evidence="3">
    <location>
        <begin position="96"/>
        <end position="212"/>
    </location>
</feature>
<dbReference type="SUPFAM" id="SSF52317">
    <property type="entry name" value="Class I glutamine amidotransferase-like"/>
    <property type="match status" value="1"/>
</dbReference>
<dbReference type="PANTHER" id="PTHR37464:SF1">
    <property type="entry name" value="BLL2463 PROTEIN"/>
    <property type="match status" value="1"/>
</dbReference>
<organism evidence="4 5">
    <name type="scientific">Sorangium atrum</name>
    <dbReference type="NCBI Taxonomy" id="2995308"/>
    <lineage>
        <taxon>Bacteria</taxon>
        <taxon>Pseudomonadati</taxon>
        <taxon>Myxococcota</taxon>
        <taxon>Polyangia</taxon>
        <taxon>Polyangiales</taxon>
        <taxon>Polyangiaceae</taxon>
        <taxon>Sorangium</taxon>
    </lineage>
</organism>
<evidence type="ECO:0000313" key="5">
    <source>
        <dbReference type="Proteomes" id="UP001217485"/>
    </source>
</evidence>
<keyword evidence="5" id="KW-1185">Reference proteome</keyword>
<dbReference type="InterPro" id="IPR029062">
    <property type="entry name" value="Class_I_gatase-like"/>
</dbReference>
<comment type="caution">
    <text evidence="4">The sequence shown here is derived from an EMBL/GenBank/DDBJ whole genome shotgun (WGS) entry which is preliminary data.</text>
</comment>
<evidence type="ECO:0000313" key="4">
    <source>
        <dbReference type="EMBL" id="MDC0680494.1"/>
    </source>
</evidence>
<dbReference type="PANTHER" id="PTHR37464">
    <property type="entry name" value="BLL2463 PROTEIN"/>
    <property type="match status" value="1"/>
</dbReference>
<dbReference type="RefSeq" id="WP_272097527.1">
    <property type="nucleotide sequence ID" value="NZ_JAQNDK010000002.1"/>
</dbReference>
<dbReference type="Pfam" id="PF07584">
    <property type="entry name" value="BatA"/>
    <property type="match status" value="1"/>
</dbReference>
<dbReference type="NCBIfam" id="TIGR02226">
    <property type="entry name" value="two_anch"/>
    <property type="match status" value="1"/>
</dbReference>
<dbReference type="InterPro" id="IPR011933">
    <property type="entry name" value="Double_TM_dom"/>
</dbReference>
<feature type="transmembrane region" description="Helical" evidence="1">
    <location>
        <begin position="6"/>
        <end position="24"/>
    </location>
</feature>
<keyword evidence="1" id="KW-0812">Transmembrane</keyword>
<dbReference type="EMBL" id="JAQNDK010000002">
    <property type="protein sequence ID" value="MDC0680494.1"/>
    <property type="molecule type" value="Genomic_DNA"/>
</dbReference>
<dbReference type="InterPro" id="IPR002035">
    <property type="entry name" value="VWF_A"/>
</dbReference>
<evidence type="ECO:0000259" key="2">
    <source>
        <dbReference type="Pfam" id="PF07584"/>
    </source>
</evidence>
<name>A0ABT5C249_9BACT</name>
<dbReference type="InterPro" id="IPR036465">
    <property type="entry name" value="vWFA_dom_sf"/>
</dbReference>
<evidence type="ECO:0000256" key="1">
    <source>
        <dbReference type="SAM" id="Phobius"/>
    </source>
</evidence>
<dbReference type="Gene3D" id="3.40.50.410">
    <property type="entry name" value="von Willebrand factor, type A domain"/>
    <property type="match status" value="1"/>
</dbReference>
<proteinExistence type="predicted"/>
<feature type="transmembrane region" description="Helical" evidence="1">
    <location>
        <begin position="57"/>
        <end position="78"/>
    </location>
</feature>
<protein>
    <submittedName>
        <fullName evidence="4">VWA domain-containing protein</fullName>
    </submittedName>
</protein>
<reference evidence="4 5" key="1">
    <citation type="submission" date="2023-01" db="EMBL/GenBank/DDBJ databases">
        <title>Minimal conservation of predation-associated metabolite biosynthetic gene clusters underscores biosynthetic potential of Myxococcota including descriptions for ten novel species: Archangium lansinium sp. nov., Myxococcus landrumus sp. nov., Nannocystis bai.</title>
        <authorList>
            <person name="Ahearne A."/>
            <person name="Stevens C."/>
            <person name="Dowd S."/>
        </authorList>
    </citation>
    <scope>NUCLEOTIDE SEQUENCE [LARGE SCALE GENOMIC DNA]</scope>
    <source>
        <strain evidence="4 5">WIWO2</strain>
    </source>
</reference>
<keyword evidence="1" id="KW-1133">Transmembrane helix</keyword>
<dbReference type="Pfam" id="PF13519">
    <property type="entry name" value="VWA_2"/>
    <property type="match status" value="1"/>
</dbReference>
<dbReference type="Gene3D" id="3.40.50.880">
    <property type="match status" value="1"/>
</dbReference>
<evidence type="ECO:0000259" key="3">
    <source>
        <dbReference type="Pfam" id="PF13519"/>
    </source>
</evidence>
<dbReference type="SUPFAM" id="SSF53300">
    <property type="entry name" value="vWA-like"/>
    <property type="match status" value="1"/>
</dbReference>
<gene>
    <name evidence="4" type="ORF">POL72_22340</name>
</gene>